<dbReference type="SUPFAM" id="SSF50249">
    <property type="entry name" value="Nucleic acid-binding proteins"/>
    <property type="match status" value="1"/>
</dbReference>
<dbReference type="InterPro" id="IPR012340">
    <property type="entry name" value="NA-bd_OB-fold"/>
</dbReference>
<accession>A0A6L2L5W8</accession>
<evidence type="ECO:0000256" key="1">
    <source>
        <dbReference type="SAM" id="MobiDB-lite"/>
    </source>
</evidence>
<gene>
    <name evidence="3" type="ORF">Tci_029096</name>
</gene>
<name>A0A6L2L5W8_TANCI</name>
<dbReference type="CDD" id="cd04480">
    <property type="entry name" value="RPA1_DBD_A_like"/>
    <property type="match status" value="1"/>
</dbReference>
<dbReference type="AlphaFoldDB" id="A0A6L2L5W8"/>
<proteinExistence type="predicted"/>
<sequence length="415" mass="47265">MKNFDVMKGVLDASNITMLKDVNRMLDNITVHGRCISLWHSHRLNEAHNPHILDMVLHDSKNSSCQVYKKEWMFRFEPLFQEGQCYSISDFAIAENSGMLPLLPHKYKISFYKGTIVIRIDSFDNNVNGFILEPFNRLLDGTRQYHEHEVVVVAIGDIVPIQYAVGRKIRRTVVIEDSELKELPEYDETQFKISLFTPQKPVVTIPWSSQEYGVKHPNRIALSTQRFTGYTKKIGGPTLPVRSVTRRSMLLKVKLPHLLGKAKLPSTVKTMVSYKLHLDLVGKRFLFKIFYSDYNVNNNHTYRCDAVNDDPTMIKHFKDIFLDEEDDEGFTTPASQIRWKKQLKPTNGGDLGLNRVIDMETPNSGNEGLGSGSGGSSVNKRVFIDLDDIDSEEDEGGSSIKTPKLVTVKVEKEDP</sequence>
<organism evidence="3">
    <name type="scientific">Tanacetum cinerariifolium</name>
    <name type="common">Dalmatian daisy</name>
    <name type="synonym">Chrysanthemum cinerariifolium</name>
    <dbReference type="NCBI Taxonomy" id="118510"/>
    <lineage>
        <taxon>Eukaryota</taxon>
        <taxon>Viridiplantae</taxon>
        <taxon>Streptophyta</taxon>
        <taxon>Embryophyta</taxon>
        <taxon>Tracheophyta</taxon>
        <taxon>Spermatophyta</taxon>
        <taxon>Magnoliopsida</taxon>
        <taxon>eudicotyledons</taxon>
        <taxon>Gunneridae</taxon>
        <taxon>Pentapetalae</taxon>
        <taxon>asterids</taxon>
        <taxon>campanulids</taxon>
        <taxon>Asterales</taxon>
        <taxon>Asteraceae</taxon>
        <taxon>Asteroideae</taxon>
        <taxon>Anthemideae</taxon>
        <taxon>Anthemidinae</taxon>
        <taxon>Tanacetum</taxon>
    </lineage>
</organism>
<reference evidence="3" key="1">
    <citation type="journal article" date="2019" name="Sci. Rep.">
        <title>Draft genome of Tanacetum cinerariifolium, the natural source of mosquito coil.</title>
        <authorList>
            <person name="Yamashiro T."/>
            <person name="Shiraishi A."/>
            <person name="Satake H."/>
            <person name="Nakayama K."/>
        </authorList>
    </citation>
    <scope>NUCLEOTIDE SEQUENCE</scope>
</reference>
<evidence type="ECO:0000313" key="3">
    <source>
        <dbReference type="EMBL" id="GEU57118.1"/>
    </source>
</evidence>
<protein>
    <recommendedName>
        <fullName evidence="2">Replication protein A 70 kDa DNA-binding subunit B/D first OB fold domain-containing protein</fullName>
    </recommendedName>
</protein>
<feature type="domain" description="Replication protein A 70 kDa DNA-binding subunit B/D first OB fold" evidence="2">
    <location>
        <begin position="17"/>
        <end position="118"/>
    </location>
</feature>
<dbReference type="Pfam" id="PF02721">
    <property type="entry name" value="DUF223"/>
    <property type="match status" value="1"/>
</dbReference>
<dbReference type="EMBL" id="BKCJ010003777">
    <property type="protein sequence ID" value="GEU57118.1"/>
    <property type="molecule type" value="Genomic_DNA"/>
</dbReference>
<comment type="caution">
    <text evidence="3">The sequence shown here is derived from an EMBL/GenBank/DDBJ whole genome shotgun (WGS) entry which is preliminary data.</text>
</comment>
<dbReference type="InterPro" id="IPR003871">
    <property type="entry name" value="RFA1B/D_OB_1st"/>
</dbReference>
<evidence type="ECO:0000259" key="2">
    <source>
        <dbReference type="Pfam" id="PF02721"/>
    </source>
</evidence>
<dbReference type="Gene3D" id="2.40.50.140">
    <property type="entry name" value="Nucleic acid-binding proteins"/>
    <property type="match status" value="1"/>
</dbReference>
<feature type="region of interest" description="Disordered" evidence="1">
    <location>
        <begin position="388"/>
        <end position="415"/>
    </location>
</feature>